<evidence type="ECO:0000256" key="1">
    <source>
        <dbReference type="ARBA" id="ARBA00007118"/>
    </source>
</evidence>
<dbReference type="InterPro" id="IPR029479">
    <property type="entry name" value="Nitroreductase"/>
</dbReference>
<keyword evidence="6" id="KW-1185">Reference proteome</keyword>
<sequence>MSRNPVSLPVIDSIAERWSPYRFDPKVIETEKLLACFEAARWAASSFNDQPWSWIVATRQDTEAFQTMLGCLMESNQPWASEAGALILTTTRSKFAYNDKPNRVALHDLGQAAAHLALQANAVGLQVHQMAGVNLSRVKQQYQIPDDIEPQTAIAIGYAAEQPPSTELAQELEKRQSGPRKRKELADQVFSGQWGRSAGFVD</sequence>
<dbReference type="Gene3D" id="3.40.109.10">
    <property type="entry name" value="NADH Oxidase"/>
    <property type="match status" value="1"/>
</dbReference>
<reference evidence="5 6" key="1">
    <citation type="submission" date="2019-02" db="EMBL/GenBank/DDBJ databases">
        <title>Deep-cultivation of Planctomycetes and their phenomic and genomic characterization uncovers novel biology.</title>
        <authorList>
            <person name="Wiegand S."/>
            <person name="Jogler M."/>
            <person name="Boedeker C."/>
            <person name="Pinto D."/>
            <person name="Vollmers J."/>
            <person name="Rivas-Marin E."/>
            <person name="Kohn T."/>
            <person name="Peeters S.H."/>
            <person name="Heuer A."/>
            <person name="Rast P."/>
            <person name="Oberbeckmann S."/>
            <person name="Bunk B."/>
            <person name="Jeske O."/>
            <person name="Meyerdierks A."/>
            <person name="Storesund J.E."/>
            <person name="Kallscheuer N."/>
            <person name="Luecker S."/>
            <person name="Lage O.M."/>
            <person name="Pohl T."/>
            <person name="Merkel B.J."/>
            <person name="Hornburger P."/>
            <person name="Mueller R.-W."/>
            <person name="Bruemmer F."/>
            <person name="Labrenz M."/>
            <person name="Spormann A.M."/>
            <person name="Op den Camp H."/>
            <person name="Overmann J."/>
            <person name="Amann R."/>
            <person name="Jetten M.S.M."/>
            <person name="Mascher T."/>
            <person name="Medema M.H."/>
            <person name="Devos D.P."/>
            <person name="Kaster A.-K."/>
            <person name="Ovreas L."/>
            <person name="Rohde M."/>
            <person name="Galperin M.Y."/>
            <person name="Jogler C."/>
        </authorList>
    </citation>
    <scope>NUCLEOTIDE SEQUENCE [LARGE SCALE GENOMIC DNA]</scope>
    <source>
        <strain evidence="5 6">K23_9</strain>
    </source>
</reference>
<comment type="similarity">
    <text evidence="1">Belongs to the nitroreductase family.</text>
</comment>
<evidence type="ECO:0000256" key="2">
    <source>
        <dbReference type="ARBA" id="ARBA00023002"/>
    </source>
</evidence>
<dbReference type="Proteomes" id="UP000319817">
    <property type="component" value="Chromosome"/>
</dbReference>
<dbReference type="EMBL" id="CP036526">
    <property type="protein sequence ID" value="QDT11793.1"/>
    <property type="molecule type" value="Genomic_DNA"/>
</dbReference>
<feature type="domain" description="Nitroreductase" evidence="4">
    <location>
        <begin position="14"/>
        <end position="158"/>
    </location>
</feature>
<keyword evidence="2" id="KW-0560">Oxidoreductase</keyword>
<protein>
    <submittedName>
        <fullName evidence="5">Malonic semialdehyde reductase</fullName>
    </submittedName>
</protein>
<dbReference type="SUPFAM" id="SSF55469">
    <property type="entry name" value="FMN-dependent nitroreductase-like"/>
    <property type="match status" value="1"/>
</dbReference>
<dbReference type="CDD" id="cd02138">
    <property type="entry name" value="TdsD-like"/>
    <property type="match status" value="1"/>
</dbReference>
<dbReference type="OrthoDB" id="9782629at2"/>
<dbReference type="GO" id="GO:0016491">
    <property type="term" value="F:oxidoreductase activity"/>
    <property type="evidence" value="ECO:0007669"/>
    <property type="project" value="UniProtKB-KW"/>
</dbReference>
<dbReference type="PANTHER" id="PTHR43673:SF10">
    <property type="entry name" value="NADH DEHYDROGENASE_NAD(P)H NITROREDUCTASE XCC3605-RELATED"/>
    <property type="match status" value="1"/>
</dbReference>
<name>A0A517NXD7_9BACT</name>
<dbReference type="AlphaFoldDB" id="A0A517NXD7"/>
<evidence type="ECO:0000313" key="5">
    <source>
        <dbReference type="EMBL" id="QDT11793.1"/>
    </source>
</evidence>
<evidence type="ECO:0000313" key="6">
    <source>
        <dbReference type="Proteomes" id="UP000319817"/>
    </source>
</evidence>
<dbReference type="Pfam" id="PF00881">
    <property type="entry name" value="Nitroreductase"/>
    <property type="match status" value="1"/>
</dbReference>
<proteinExistence type="inferred from homology"/>
<dbReference type="InterPro" id="IPR000415">
    <property type="entry name" value="Nitroreductase-like"/>
</dbReference>
<feature type="region of interest" description="Disordered" evidence="3">
    <location>
        <begin position="162"/>
        <end position="202"/>
    </location>
</feature>
<dbReference type="PANTHER" id="PTHR43673">
    <property type="entry name" value="NAD(P)H NITROREDUCTASE YDGI-RELATED"/>
    <property type="match status" value="1"/>
</dbReference>
<dbReference type="RefSeq" id="WP_145419568.1">
    <property type="nucleotide sequence ID" value="NZ_CP036526.1"/>
</dbReference>
<organism evidence="5 6">
    <name type="scientific">Stieleria marina</name>
    <dbReference type="NCBI Taxonomy" id="1930275"/>
    <lineage>
        <taxon>Bacteria</taxon>
        <taxon>Pseudomonadati</taxon>
        <taxon>Planctomycetota</taxon>
        <taxon>Planctomycetia</taxon>
        <taxon>Pirellulales</taxon>
        <taxon>Pirellulaceae</taxon>
        <taxon>Stieleria</taxon>
    </lineage>
</organism>
<evidence type="ECO:0000259" key="4">
    <source>
        <dbReference type="Pfam" id="PF00881"/>
    </source>
</evidence>
<accession>A0A517NXD7</accession>
<evidence type="ECO:0000256" key="3">
    <source>
        <dbReference type="SAM" id="MobiDB-lite"/>
    </source>
</evidence>
<gene>
    <name evidence="5" type="ORF">K239x_37930</name>
</gene>